<comment type="caution">
    <text evidence="2">The sequence shown here is derived from an EMBL/GenBank/DDBJ whole genome shotgun (WGS) entry which is preliminary data.</text>
</comment>
<name>A0A1J5QPQ8_9ZZZZ</name>
<gene>
    <name evidence="2" type="ORF">GALL_327870</name>
</gene>
<evidence type="ECO:0000313" key="2">
    <source>
        <dbReference type="EMBL" id="OIQ85360.1"/>
    </source>
</evidence>
<reference evidence="2" key="1">
    <citation type="submission" date="2016-10" db="EMBL/GenBank/DDBJ databases">
        <title>Sequence of Gallionella enrichment culture.</title>
        <authorList>
            <person name="Poehlein A."/>
            <person name="Muehling M."/>
            <person name="Daniel R."/>
        </authorList>
    </citation>
    <scope>NUCLEOTIDE SEQUENCE</scope>
</reference>
<protein>
    <submittedName>
        <fullName evidence="2">Uncharacterized protein</fullName>
    </submittedName>
</protein>
<feature type="region of interest" description="Disordered" evidence="1">
    <location>
        <begin position="77"/>
        <end position="105"/>
    </location>
</feature>
<dbReference type="EMBL" id="MLJW01000549">
    <property type="protein sequence ID" value="OIQ85360.1"/>
    <property type="molecule type" value="Genomic_DNA"/>
</dbReference>
<dbReference type="AlphaFoldDB" id="A0A1J5QPQ8"/>
<feature type="compositionally biased region" description="Basic and acidic residues" evidence="1">
    <location>
        <begin position="81"/>
        <end position="95"/>
    </location>
</feature>
<proteinExistence type="predicted"/>
<evidence type="ECO:0000256" key="1">
    <source>
        <dbReference type="SAM" id="MobiDB-lite"/>
    </source>
</evidence>
<organism evidence="2">
    <name type="scientific">mine drainage metagenome</name>
    <dbReference type="NCBI Taxonomy" id="410659"/>
    <lineage>
        <taxon>unclassified sequences</taxon>
        <taxon>metagenomes</taxon>
        <taxon>ecological metagenomes</taxon>
    </lineage>
</organism>
<accession>A0A1J5QPQ8</accession>
<sequence>MQPPAVAVGDEHRSAQLEPLLRAVRTEAGRDRAQVGGALVDVGEARRLADVAGDACQPGRRDRRAYVVEDQRLHRRIAHAGQRDADQPAHRRADPGHASCAQPRQQRDHVADILWQLVVLRLLQPVGAAAADDVGADDAPASLQRLGEAVEVAPLARQSVHAYDDVGVGLVAPLPVRHAVQAARVQALDKVEAGRRGRVHGSGCGNGQPRS</sequence>